<dbReference type="AlphaFoldDB" id="A0A8G1A0P6"/>
<evidence type="ECO:0000256" key="5">
    <source>
        <dbReference type="ARBA" id="ARBA00023136"/>
    </source>
</evidence>
<feature type="transmembrane region" description="Helical" evidence="6">
    <location>
        <begin position="12"/>
        <end position="40"/>
    </location>
</feature>
<feature type="transmembrane region" description="Helical" evidence="6">
    <location>
        <begin position="111"/>
        <end position="128"/>
    </location>
</feature>
<dbReference type="Pfam" id="PF06146">
    <property type="entry name" value="PsiE"/>
    <property type="match status" value="1"/>
</dbReference>
<evidence type="ECO:0000256" key="1">
    <source>
        <dbReference type="ARBA" id="ARBA00004651"/>
    </source>
</evidence>
<protein>
    <recommendedName>
        <fullName evidence="9">Phosphate-starvation-inducible E-like protein</fullName>
    </recommendedName>
</protein>
<gene>
    <name evidence="7" type="ORF">E2N92_02605</name>
</gene>
<keyword evidence="2" id="KW-1003">Cell membrane</keyword>
<dbReference type="Proteomes" id="UP000826709">
    <property type="component" value="Chromosome"/>
</dbReference>
<name>A0A8G1A0P6_9EURY</name>
<sequence length="138" mass="15360">MLKALDTYQKGIYYVLIGLLAVIVGFSVIELVVLVVEGLIYQSAMRLENHEIIGVFGLFLLVLIGLELMETIRAYVEDRRVHVEVIMLVAIIAVARKVIILETEQVNELSLVGIGFVIIALACGYFLIKKAKDIKIEA</sequence>
<dbReference type="EMBL" id="CP037968">
    <property type="protein sequence ID" value="QYZ78400.1"/>
    <property type="molecule type" value="Genomic_DNA"/>
</dbReference>
<feature type="transmembrane region" description="Helical" evidence="6">
    <location>
        <begin position="81"/>
        <end position="99"/>
    </location>
</feature>
<feature type="transmembrane region" description="Helical" evidence="6">
    <location>
        <begin position="52"/>
        <end position="69"/>
    </location>
</feature>
<evidence type="ECO:0000256" key="2">
    <source>
        <dbReference type="ARBA" id="ARBA00022475"/>
    </source>
</evidence>
<evidence type="ECO:0008006" key="9">
    <source>
        <dbReference type="Google" id="ProtNLM"/>
    </source>
</evidence>
<proteinExistence type="predicted"/>
<evidence type="ECO:0000256" key="3">
    <source>
        <dbReference type="ARBA" id="ARBA00022692"/>
    </source>
</evidence>
<reference evidence="7" key="1">
    <citation type="journal article" date="2005" name="Int. J. Syst. Evol. Microbiol.">
        <title>Methanofollis formosanus sp. nov., isolated from a fish pond.</title>
        <authorList>
            <person name="Wu S.Y."/>
            <person name="Chen S.C."/>
            <person name="Lai M.C."/>
        </authorList>
    </citation>
    <scope>NUCLEOTIDE SEQUENCE</scope>
    <source>
        <strain evidence="7">ML15</strain>
    </source>
</reference>
<dbReference type="OrthoDB" id="118021at2157"/>
<evidence type="ECO:0000256" key="6">
    <source>
        <dbReference type="SAM" id="Phobius"/>
    </source>
</evidence>
<dbReference type="GO" id="GO:0005886">
    <property type="term" value="C:plasma membrane"/>
    <property type="evidence" value="ECO:0007669"/>
    <property type="project" value="UniProtKB-SubCell"/>
</dbReference>
<organism evidence="7 8">
    <name type="scientific">Methanofollis formosanus</name>
    <dbReference type="NCBI Taxonomy" id="299308"/>
    <lineage>
        <taxon>Archaea</taxon>
        <taxon>Methanobacteriati</taxon>
        <taxon>Methanobacteriota</taxon>
        <taxon>Stenosarchaea group</taxon>
        <taxon>Methanomicrobia</taxon>
        <taxon>Methanomicrobiales</taxon>
        <taxon>Methanomicrobiaceae</taxon>
        <taxon>Methanofollis</taxon>
    </lineage>
</organism>
<keyword evidence="4 6" id="KW-1133">Transmembrane helix</keyword>
<evidence type="ECO:0000313" key="8">
    <source>
        <dbReference type="Proteomes" id="UP000826709"/>
    </source>
</evidence>
<evidence type="ECO:0000313" key="7">
    <source>
        <dbReference type="EMBL" id="QYZ78400.1"/>
    </source>
</evidence>
<dbReference type="RefSeq" id="WP_220682152.1">
    <property type="nucleotide sequence ID" value="NZ_CP037968.1"/>
</dbReference>
<dbReference type="KEGG" id="mfk:E2N92_02605"/>
<reference evidence="7" key="2">
    <citation type="submission" date="2019-03" db="EMBL/GenBank/DDBJ databases">
        <authorList>
            <person name="Chen S.-C."/>
            <person name="Wu S.-Y."/>
            <person name="Lai M.-C."/>
        </authorList>
    </citation>
    <scope>NUCLEOTIDE SEQUENCE</scope>
    <source>
        <strain evidence="7">ML15</strain>
    </source>
</reference>
<keyword evidence="8" id="KW-1185">Reference proteome</keyword>
<comment type="subcellular location">
    <subcellularLocation>
        <location evidence="1">Cell membrane</location>
        <topology evidence="1">Multi-pass membrane protein</topology>
    </subcellularLocation>
</comment>
<keyword evidence="5 6" id="KW-0472">Membrane</keyword>
<accession>A0A8G1A0P6</accession>
<evidence type="ECO:0000256" key="4">
    <source>
        <dbReference type="ARBA" id="ARBA00022989"/>
    </source>
</evidence>
<keyword evidence="3 6" id="KW-0812">Transmembrane</keyword>
<dbReference type="InterPro" id="IPR020948">
    <property type="entry name" value="P_starv_induced_PsiE-like"/>
</dbReference>